<feature type="compositionally biased region" description="Acidic residues" evidence="1">
    <location>
        <begin position="56"/>
        <end position="69"/>
    </location>
</feature>
<accession>A0AAV2GGL7</accession>
<sequence>MESNPILSNTQTPTTTTKKKGPMEETKCHPTFREAYTEYEERPDGDRMPRYTVEEAYSEDEEPSTEEVEPSAIEQPQDSVSVSAGQGLIGAEGSMTAADTLEGQLQQPIGNPNNEEQDPERQFLKLPEERAMPDIAEGRSGSVVITGNQNTTCKLKI</sequence>
<keyword evidence="3" id="KW-1185">Reference proteome</keyword>
<gene>
    <name evidence="2" type="ORF">LTRI10_LOCUS48300</name>
</gene>
<proteinExistence type="predicted"/>
<reference evidence="2 3" key="1">
    <citation type="submission" date="2024-04" db="EMBL/GenBank/DDBJ databases">
        <authorList>
            <person name="Fracassetti M."/>
        </authorList>
    </citation>
    <scope>NUCLEOTIDE SEQUENCE [LARGE SCALE GENOMIC DNA]</scope>
</reference>
<dbReference type="Proteomes" id="UP001497516">
    <property type="component" value="Chromosome 8"/>
</dbReference>
<dbReference type="AlphaFoldDB" id="A0AAV2GGL7"/>
<evidence type="ECO:0000256" key="1">
    <source>
        <dbReference type="SAM" id="MobiDB-lite"/>
    </source>
</evidence>
<organism evidence="2 3">
    <name type="scientific">Linum trigynum</name>
    <dbReference type="NCBI Taxonomy" id="586398"/>
    <lineage>
        <taxon>Eukaryota</taxon>
        <taxon>Viridiplantae</taxon>
        <taxon>Streptophyta</taxon>
        <taxon>Embryophyta</taxon>
        <taxon>Tracheophyta</taxon>
        <taxon>Spermatophyta</taxon>
        <taxon>Magnoliopsida</taxon>
        <taxon>eudicotyledons</taxon>
        <taxon>Gunneridae</taxon>
        <taxon>Pentapetalae</taxon>
        <taxon>rosids</taxon>
        <taxon>fabids</taxon>
        <taxon>Malpighiales</taxon>
        <taxon>Linaceae</taxon>
        <taxon>Linum</taxon>
    </lineage>
</organism>
<evidence type="ECO:0000313" key="3">
    <source>
        <dbReference type="Proteomes" id="UP001497516"/>
    </source>
</evidence>
<evidence type="ECO:0000313" key="2">
    <source>
        <dbReference type="EMBL" id="CAL1408730.1"/>
    </source>
</evidence>
<dbReference type="EMBL" id="OZ034821">
    <property type="protein sequence ID" value="CAL1408730.1"/>
    <property type="molecule type" value="Genomic_DNA"/>
</dbReference>
<name>A0AAV2GGL7_9ROSI</name>
<feature type="region of interest" description="Disordered" evidence="1">
    <location>
        <begin position="1"/>
        <end position="80"/>
    </location>
</feature>
<feature type="compositionally biased region" description="Basic and acidic residues" evidence="1">
    <location>
        <begin position="21"/>
        <end position="53"/>
    </location>
</feature>
<protein>
    <submittedName>
        <fullName evidence="2">Uncharacterized protein</fullName>
    </submittedName>
</protein>